<proteinExistence type="predicted"/>
<protein>
    <recommendedName>
        <fullName evidence="5">Fibrinogen C-terminal domain-containing protein</fullName>
    </recommendedName>
</protein>
<dbReference type="FunFam" id="3.90.215.10:FF:000001">
    <property type="entry name" value="Tenascin isoform 1"/>
    <property type="match status" value="1"/>
</dbReference>
<dbReference type="PROSITE" id="PS00514">
    <property type="entry name" value="FIBRINOGEN_C_1"/>
    <property type="match status" value="1"/>
</dbReference>
<evidence type="ECO:0000313" key="6">
    <source>
        <dbReference type="EnsemblMetazoa" id="SCAU016550-PA"/>
    </source>
</evidence>
<evidence type="ECO:0000256" key="3">
    <source>
        <dbReference type="SAM" id="Coils"/>
    </source>
</evidence>
<dbReference type="Proteomes" id="UP000095300">
    <property type="component" value="Unassembled WGS sequence"/>
</dbReference>
<feature type="coiled-coil region" evidence="3">
    <location>
        <begin position="55"/>
        <end position="89"/>
    </location>
</feature>
<keyword evidence="1" id="KW-1015">Disulfide bond</keyword>
<keyword evidence="4" id="KW-0732">Signal</keyword>
<dbReference type="OrthoDB" id="6145874at2759"/>
<dbReference type="GO" id="GO:0005615">
    <property type="term" value="C:extracellular space"/>
    <property type="evidence" value="ECO:0007669"/>
    <property type="project" value="TreeGrafter"/>
</dbReference>
<gene>
    <name evidence="6" type="primary">106087493</name>
</gene>
<dbReference type="Pfam" id="PF00147">
    <property type="entry name" value="Fibrinogen_C"/>
    <property type="match status" value="1"/>
</dbReference>
<evidence type="ECO:0000256" key="4">
    <source>
        <dbReference type="SAM" id="SignalP"/>
    </source>
</evidence>
<dbReference type="GO" id="GO:0030246">
    <property type="term" value="F:carbohydrate binding"/>
    <property type="evidence" value="ECO:0007669"/>
    <property type="project" value="UniProtKB-ARBA"/>
</dbReference>
<dbReference type="VEuPathDB" id="VectorBase:SCAU016550"/>
<feature type="domain" description="Fibrinogen C-terminal" evidence="5">
    <location>
        <begin position="24"/>
        <end position="269"/>
    </location>
</feature>
<dbReference type="KEGG" id="scac:106087493"/>
<feature type="signal peptide" evidence="4">
    <location>
        <begin position="1"/>
        <end position="26"/>
    </location>
</feature>
<dbReference type="PANTHER" id="PTHR19143">
    <property type="entry name" value="FIBRINOGEN/TENASCIN/ANGIOPOEITIN"/>
    <property type="match status" value="1"/>
</dbReference>
<name>A0A1I8QF03_STOCA</name>
<dbReference type="InterPro" id="IPR014716">
    <property type="entry name" value="Fibrinogen_a/b/g_C_1"/>
</dbReference>
<dbReference type="InterPro" id="IPR002181">
    <property type="entry name" value="Fibrinogen_a/b/g_C_dom"/>
</dbReference>
<dbReference type="PANTHER" id="PTHR19143:SF327">
    <property type="entry name" value="FI21813P1-RELATED"/>
    <property type="match status" value="1"/>
</dbReference>
<feature type="chain" id="PRO_5009328219" description="Fibrinogen C-terminal domain-containing protein" evidence="4">
    <location>
        <begin position="27"/>
        <end position="269"/>
    </location>
</feature>
<dbReference type="PROSITE" id="PS51406">
    <property type="entry name" value="FIBRINOGEN_C_2"/>
    <property type="match status" value="1"/>
</dbReference>
<evidence type="ECO:0000256" key="2">
    <source>
        <dbReference type="ARBA" id="ARBA00053344"/>
    </source>
</evidence>
<dbReference type="AlphaFoldDB" id="A0A1I8QF03"/>
<dbReference type="STRING" id="35570.A0A1I8QF03"/>
<keyword evidence="7" id="KW-1185">Reference proteome</keyword>
<dbReference type="CDD" id="cd00087">
    <property type="entry name" value="FReD"/>
    <property type="match status" value="1"/>
</dbReference>
<dbReference type="InterPro" id="IPR020837">
    <property type="entry name" value="Fibrinogen_CS"/>
</dbReference>
<dbReference type="SMART" id="SM00186">
    <property type="entry name" value="FBG"/>
    <property type="match status" value="1"/>
</dbReference>
<accession>A0A1I8QF03</accession>
<dbReference type="InterPro" id="IPR050373">
    <property type="entry name" value="Fibrinogen_C-term_domain"/>
</dbReference>
<evidence type="ECO:0000313" key="7">
    <source>
        <dbReference type="Proteomes" id="UP000095300"/>
    </source>
</evidence>
<comment type="function">
    <text evidence="2">Lectin involved in innate immunity. Agglutinates all types of human erythrocytes, Gram-positive and Gram-negative bacteria. Has a stronger agglutinating activity towards Gram-negative bacteria than towards Gram-positive bacteria. Specifically recognizes acetyl group-containing substances on agglutinated cells. The hemagglutinating activity was inhibited by EDTA, acetyl group-containing mono- and disaccharides, N-acetyl derivatives of amino acids, other acetyl group-containing substances, propionamide and benzamide. Enhances the antimicrobial activity of big defensin against Gram-positive bacteria but not against Gram-negative bacteria.</text>
</comment>
<keyword evidence="3" id="KW-0175">Coiled coil</keyword>
<reference evidence="6" key="1">
    <citation type="submission" date="2020-05" db="UniProtKB">
        <authorList>
            <consortium name="EnsemblMetazoa"/>
        </authorList>
    </citation>
    <scope>IDENTIFICATION</scope>
    <source>
        <strain evidence="6">USDA</strain>
    </source>
</reference>
<evidence type="ECO:0000256" key="1">
    <source>
        <dbReference type="ARBA" id="ARBA00023157"/>
    </source>
</evidence>
<evidence type="ECO:0000259" key="5">
    <source>
        <dbReference type="PROSITE" id="PS51406"/>
    </source>
</evidence>
<dbReference type="Gene3D" id="3.90.215.10">
    <property type="entry name" value="Gamma Fibrinogen, chain A, domain 1"/>
    <property type="match status" value="1"/>
</dbReference>
<dbReference type="SUPFAM" id="SSF56496">
    <property type="entry name" value="Fibrinogen C-terminal domain-like"/>
    <property type="match status" value="1"/>
</dbReference>
<dbReference type="InterPro" id="IPR036056">
    <property type="entry name" value="Fibrinogen-like_C"/>
</dbReference>
<organism evidence="6 7">
    <name type="scientific">Stomoxys calcitrans</name>
    <name type="common">Stable fly</name>
    <name type="synonym">Conops calcitrans</name>
    <dbReference type="NCBI Taxonomy" id="35570"/>
    <lineage>
        <taxon>Eukaryota</taxon>
        <taxon>Metazoa</taxon>
        <taxon>Ecdysozoa</taxon>
        <taxon>Arthropoda</taxon>
        <taxon>Hexapoda</taxon>
        <taxon>Insecta</taxon>
        <taxon>Pterygota</taxon>
        <taxon>Neoptera</taxon>
        <taxon>Endopterygota</taxon>
        <taxon>Diptera</taxon>
        <taxon>Brachycera</taxon>
        <taxon>Muscomorpha</taxon>
        <taxon>Muscoidea</taxon>
        <taxon>Muscidae</taxon>
        <taxon>Stomoxys</taxon>
    </lineage>
</organism>
<dbReference type="EnsemblMetazoa" id="SCAU016550-RA">
    <property type="protein sequence ID" value="SCAU016550-PA"/>
    <property type="gene ID" value="SCAU016550"/>
</dbReference>
<sequence length="269" mass="30721">MKSNLGIKSPAMGLLLILSLIQAAISTTTEATCRAQDDETIGQWFSQVSQYVVANQNTNQNVLQLQSKVDNLQRQLQELQQVVNDKSSSKDNEANGGDIVIQRRMDGSEDFYRNWNDFKVGFGNSSREFFIGLETLHKLTTSKPHQLLIIMEDWEGDRRLALYDFFSVGSEMQQYSLLSLGTYSGSAGDALSYHLGQKFSTKDRDNDVHNTNCAVDYTGAWWYKNCHHSNLNGRYMQGTTVEYAQGINWYQFKGHHYSLKFVEMILRPR</sequence>